<feature type="transmembrane region" description="Helical" evidence="6">
    <location>
        <begin position="258"/>
        <end position="275"/>
    </location>
</feature>
<dbReference type="AlphaFoldDB" id="A0A419T5B7"/>
<proteinExistence type="inferred from homology"/>
<evidence type="ECO:0000256" key="5">
    <source>
        <dbReference type="ARBA" id="ARBA00023136"/>
    </source>
</evidence>
<feature type="domain" description="EamA" evidence="7">
    <location>
        <begin position="146"/>
        <end position="273"/>
    </location>
</feature>
<feature type="transmembrane region" description="Helical" evidence="6">
    <location>
        <begin position="175"/>
        <end position="198"/>
    </location>
</feature>
<feature type="transmembrane region" description="Helical" evidence="6">
    <location>
        <begin position="204"/>
        <end position="221"/>
    </location>
</feature>
<accession>A0A419T5B7</accession>
<feature type="transmembrane region" description="Helical" evidence="6">
    <location>
        <begin position="119"/>
        <end position="135"/>
    </location>
</feature>
<evidence type="ECO:0000259" key="7">
    <source>
        <dbReference type="Pfam" id="PF00892"/>
    </source>
</evidence>
<evidence type="ECO:0000313" key="8">
    <source>
        <dbReference type="EMBL" id="RKD32734.1"/>
    </source>
</evidence>
<dbReference type="PANTHER" id="PTHR22911:SF6">
    <property type="entry name" value="SOLUTE CARRIER FAMILY 35 MEMBER G1"/>
    <property type="match status" value="1"/>
</dbReference>
<comment type="caution">
    <text evidence="8">The sequence shown here is derived from an EMBL/GenBank/DDBJ whole genome shotgun (WGS) entry which is preliminary data.</text>
</comment>
<feature type="transmembrane region" description="Helical" evidence="6">
    <location>
        <begin position="141"/>
        <end position="163"/>
    </location>
</feature>
<protein>
    <recommendedName>
        <fullName evidence="7">EamA domain-containing protein</fullName>
    </recommendedName>
</protein>
<evidence type="ECO:0000256" key="4">
    <source>
        <dbReference type="ARBA" id="ARBA00022989"/>
    </source>
</evidence>
<comment type="similarity">
    <text evidence="2">Belongs to the EamA transporter family.</text>
</comment>
<name>A0A419T5B7_9FIRM</name>
<feature type="transmembrane region" description="Helical" evidence="6">
    <location>
        <begin position="37"/>
        <end position="53"/>
    </location>
</feature>
<comment type="subcellular location">
    <subcellularLocation>
        <location evidence="1">Membrane</location>
        <topology evidence="1">Multi-pass membrane protein</topology>
    </subcellularLocation>
</comment>
<dbReference type="Proteomes" id="UP000284177">
    <property type="component" value="Unassembled WGS sequence"/>
</dbReference>
<feature type="transmembrane region" description="Helical" evidence="6">
    <location>
        <begin position="95"/>
        <end position="112"/>
    </location>
</feature>
<keyword evidence="9" id="KW-1185">Reference proteome</keyword>
<feature type="domain" description="EamA" evidence="7">
    <location>
        <begin position="6"/>
        <end position="135"/>
    </location>
</feature>
<dbReference type="RefSeq" id="WP_120168246.1">
    <property type="nucleotide sequence ID" value="NZ_MCIB01000009.1"/>
</dbReference>
<sequence>MENRKKGIILILLSALFFALMAATVKSLGNIPVYEKIFFRNLIGFIVATYIIIKNKKPILGNNRKFLFLRSFFGLMGVAAYFYALSNIALSDAVILNKMSPFFVMVLSAIFLGERIKKLQFVSLILALLGAGFVIRPEFNYTVIPALVALLSAFFAGSAYTTIRYLRHTDSPETIVFYFTVISTITMIPFMIFGGFAIPSPVELLKLISLGVFATTAQFLMTHAYRYAPAGELAIYTYMNIIFSTILGLIIWAEIPDFLSILGGTLIIMAGYLNYRANKTKSRLSK</sequence>
<feature type="transmembrane region" description="Helical" evidence="6">
    <location>
        <begin position="65"/>
        <end position="83"/>
    </location>
</feature>
<dbReference type="EMBL" id="MCIB01000009">
    <property type="protein sequence ID" value="RKD32734.1"/>
    <property type="molecule type" value="Genomic_DNA"/>
</dbReference>
<dbReference type="InterPro" id="IPR037185">
    <property type="entry name" value="EmrE-like"/>
</dbReference>
<keyword evidence="3 6" id="KW-0812">Transmembrane</keyword>
<dbReference type="GO" id="GO:0016020">
    <property type="term" value="C:membrane"/>
    <property type="evidence" value="ECO:0007669"/>
    <property type="project" value="UniProtKB-SubCell"/>
</dbReference>
<feature type="transmembrane region" description="Helical" evidence="6">
    <location>
        <begin position="233"/>
        <end position="252"/>
    </location>
</feature>
<dbReference type="OrthoDB" id="5148831at2"/>
<dbReference type="PANTHER" id="PTHR22911">
    <property type="entry name" value="ACYL-MALONYL CONDENSING ENZYME-RELATED"/>
    <property type="match status" value="1"/>
</dbReference>
<evidence type="ECO:0000256" key="2">
    <source>
        <dbReference type="ARBA" id="ARBA00007362"/>
    </source>
</evidence>
<keyword evidence="4 6" id="KW-1133">Transmembrane helix</keyword>
<evidence type="ECO:0000313" key="9">
    <source>
        <dbReference type="Proteomes" id="UP000284177"/>
    </source>
</evidence>
<organism evidence="8 9">
    <name type="scientific">Thermohalobacter berrensis</name>
    <dbReference type="NCBI Taxonomy" id="99594"/>
    <lineage>
        <taxon>Bacteria</taxon>
        <taxon>Bacillati</taxon>
        <taxon>Bacillota</taxon>
        <taxon>Tissierellia</taxon>
        <taxon>Tissierellales</taxon>
        <taxon>Thermohalobacteraceae</taxon>
        <taxon>Thermohalobacter</taxon>
    </lineage>
</organism>
<reference evidence="8 9" key="1">
    <citation type="submission" date="2016-08" db="EMBL/GenBank/DDBJ databases">
        <title>Novel Firmicutes and Novel Genomes.</title>
        <authorList>
            <person name="Poppleton D.I."/>
            <person name="Gribaldo S."/>
        </authorList>
    </citation>
    <scope>NUCLEOTIDE SEQUENCE [LARGE SCALE GENOMIC DNA]</scope>
    <source>
        <strain evidence="8 9">CTT3</strain>
    </source>
</reference>
<dbReference type="Pfam" id="PF00892">
    <property type="entry name" value="EamA"/>
    <property type="match status" value="2"/>
</dbReference>
<evidence type="ECO:0000256" key="6">
    <source>
        <dbReference type="SAM" id="Phobius"/>
    </source>
</evidence>
<dbReference type="SUPFAM" id="SSF103481">
    <property type="entry name" value="Multidrug resistance efflux transporter EmrE"/>
    <property type="match status" value="2"/>
</dbReference>
<keyword evidence="5 6" id="KW-0472">Membrane</keyword>
<gene>
    <name evidence="8" type="ORF">BET03_10390</name>
</gene>
<dbReference type="InterPro" id="IPR000620">
    <property type="entry name" value="EamA_dom"/>
</dbReference>
<evidence type="ECO:0000256" key="3">
    <source>
        <dbReference type="ARBA" id="ARBA00022692"/>
    </source>
</evidence>
<evidence type="ECO:0000256" key="1">
    <source>
        <dbReference type="ARBA" id="ARBA00004141"/>
    </source>
</evidence>